<feature type="chain" id="PRO_5033034329" description="Thionin-like protein 2" evidence="1">
    <location>
        <begin position="31"/>
        <end position="112"/>
    </location>
</feature>
<reference evidence="2 3" key="1">
    <citation type="journal article" date="2020" name="Mol. Biol. Evol.">
        <title>Distinct Expression and Methylation Patterns for Genes with Different Fates following a Single Whole-Genome Duplication in Flowering Plants.</title>
        <authorList>
            <person name="Shi T."/>
            <person name="Rahmani R.S."/>
            <person name="Gugger P.F."/>
            <person name="Wang M."/>
            <person name="Li H."/>
            <person name="Zhang Y."/>
            <person name="Li Z."/>
            <person name="Wang Q."/>
            <person name="Van de Peer Y."/>
            <person name="Marchal K."/>
            <person name="Chen J."/>
        </authorList>
    </citation>
    <scope>NUCLEOTIDE SEQUENCE [LARGE SCALE GENOMIC DNA]</scope>
    <source>
        <tissue evidence="2">Leaf</tissue>
    </source>
</reference>
<dbReference type="AlphaFoldDB" id="A0A822ZJN6"/>
<protein>
    <recommendedName>
        <fullName evidence="4">Thionin-like protein 2</fullName>
    </recommendedName>
</protein>
<evidence type="ECO:0008006" key="4">
    <source>
        <dbReference type="Google" id="ProtNLM"/>
    </source>
</evidence>
<feature type="signal peptide" evidence="1">
    <location>
        <begin position="1"/>
        <end position="30"/>
    </location>
</feature>
<organism evidence="2 3">
    <name type="scientific">Nelumbo nucifera</name>
    <name type="common">Sacred lotus</name>
    <dbReference type="NCBI Taxonomy" id="4432"/>
    <lineage>
        <taxon>Eukaryota</taxon>
        <taxon>Viridiplantae</taxon>
        <taxon>Streptophyta</taxon>
        <taxon>Embryophyta</taxon>
        <taxon>Tracheophyta</taxon>
        <taxon>Spermatophyta</taxon>
        <taxon>Magnoliopsida</taxon>
        <taxon>Proteales</taxon>
        <taxon>Nelumbonaceae</taxon>
        <taxon>Nelumbo</taxon>
    </lineage>
</organism>
<dbReference type="PANTHER" id="PTHR36312">
    <property type="entry name" value="THIONIN-LIKE PROTEIN 1"/>
    <property type="match status" value="1"/>
</dbReference>
<keyword evidence="1" id="KW-0732">Signal</keyword>
<accession>A0A822ZJN6</accession>
<comment type="caution">
    <text evidence="2">The sequence shown here is derived from an EMBL/GenBank/DDBJ whole genome shotgun (WGS) entry which is preliminary data.</text>
</comment>
<evidence type="ECO:0000256" key="1">
    <source>
        <dbReference type="SAM" id="SignalP"/>
    </source>
</evidence>
<evidence type="ECO:0000313" key="3">
    <source>
        <dbReference type="Proteomes" id="UP000607653"/>
    </source>
</evidence>
<keyword evidence="3" id="KW-1185">Reference proteome</keyword>
<dbReference type="PANTHER" id="PTHR36312:SF1">
    <property type="entry name" value="OS01G0594500 PROTEIN"/>
    <property type="match status" value="1"/>
</dbReference>
<name>A0A822ZJN6_NELNU</name>
<evidence type="ECO:0000313" key="2">
    <source>
        <dbReference type="EMBL" id="DAD44740.1"/>
    </source>
</evidence>
<proteinExistence type="predicted"/>
<gene>
    <name evidence="2" type="ORF">HUJ06_002970</name>
</gene>
<dbReference type="EMBL" id="DUZY01000007">
    <property type="protein sequence ID" value="DAD44740.1"/>
    <property type="molecule type" value="Genomic_DNA"/>
</dbReference>
<sequence length="112" mass="11974">MEMEDKGMMRALVVMVVVVGMLATTATSQSQTFSGCYLPCINSCISTGQSNILLCSWNCLLHCIPTSPGDPHSYCNLGCAYSMCSKLSTEQNPAAEEVEGCVNNCSQTCSQN</sequence>
<dbReference type="Proteomes" id="UP000607653">
    <property type="component" value="Unassembled WGS sequence"/>
</dbReference>
<dbReference type="InterPro" id="IPR038975">
    <property type="entry name" value="THNL"/>
</dbReference>